<dbReference type="Proteomes" id="UP000682733">
    <property type="component" value="Unassembled WGS sequence"/>
</dbReference>
<evidence type="ECO:0008006" key="4">
    <source>
        <dbReference type="Google" id="ProtNLM"/>
    </source>
</evidence>
<evidence type="ECO:0000313" key="1">
    <source>
        <dbReference type="EMBL" id="CAF1598444.1"/>
    </source>
</evidence>
<name>A0A8S2W476_9BILA</name>
<sequence>SKKLDPQYISISNGLLYVTGWQRIKPESCAYNAGCIIVYDVDGTPQRYIDTDAQSYLNLSVPEGILCDSASQLILADRYTSKVLCMNCENGQVINFHGDKMKAPHYVCFTNNQSTMIVSDVGNNTVQFYEKNI</sequence>
<comment type="caution">
    <text evidence="2">The sequence shown here is derived from an EMBL/GenBank/DDBJ whole genome shotgun (WGS) entry which is preliminary data.</text>
</comment>
<dbReference type="EMBL" id="CAJOBA010073682">
    <property type="protein sequence ID" value="CAF4405793.1"/>
    <property type="molecule type" value="Genomic_DNA"/>
</dbReference>
<dbReference type="InterPro" id="IPR011042">
    <property type="entry name" value="6-blade_b-propeller_TolB-like"/>
</dbReference>
<protein>
    <recommendedName>
        <fullName evidence="4">Tripartite motif-containing protein 2</fullName>
    </recommendedName>
</protein>
<dbReference type="Proteomes" id="UP000677228">
    <property type="component" value="Unassembled WGS sequence"/>
</dbReference>
<organism evidence="2 3">
    <name type="scientific">Didymodactylos carnosus</name>
    <dbReference type="NCBI Taxonomy" id="1234261"/>
    <lineage>
        <taxon>Eukaryota</taxon>
        <taxon>Metazoa</taxon>
        <taxon>Spiralia</taxon>
        <taxon>Gnathifera</taxon>
        <taxon>Rotifera</taxon>
        <taxon>Eurotatoria</taxon>
        <taxon>Bdelloidea</taxon>
        <taxon>Philodinida</taxon>
        <taxon>Philodinidae</taxon>
        <taxon>Didymodactylos</taxon>
    </lineage>
</organism>
<reference evidence="2" key="1">
    <citation type="submission" date="2021-02" db="EMBL/GenBank/DDBJ databases">
        <authorList>
            <person name="Nowell W R."/>
        </authorList>
    </citation>
    <scope>NUCLEOTIDE SEQUENCE</scope>
</reference>
<proteinExistence type="predicted"/>
<gene>
    <name evidence="1" type="ORF">OVA965_LOCUS41952</name>
    <name evidence="2" type="ORF">TMI583_LOCUS43727</name>
</gene>
<dbReference type="AlphaFoldDB" id="A0A8S2W476"/>
<accession>A0A8S2W476</accession>
<feature type="non-terminal residue" evidence="2">
    <location>
        <position position="133"/>
    </location>
</feature>
<dbReference type="SUPFAM" id="SSF101898">
    <property type="entry name" value="NHL repeat"/>
    <property type="match status" value="1"/>
</dbReference>
<evidence type="ECO:0000313" key="2">
    <source>
        <dbReference type="EMBL" id="CAF4405793.1"/>
    </source>
</evidence>
<dbReference type="Gene3D" id="2.120.10.30">
    <property type="entry name" value="TolB, C-terminal domain"/>
    <property type="match status" value="1"/>
</dbReference>
<dbReference type="EMBL" id="CAJNOK010050006">
    <property type="protein sequence ID" value="CAF1598444.1"/>
    <property type="molecule type" value="Genomic_DNA"/>
</dbReference>
<evidence type="ECO:0000313" key="3">
    <source>
        <dbReference type="Proteomes" id="UP000682733"/>
    </source>
</evidence>